<comment type="caution">
    <text evidence="13">The sequence shown here is derived from an EMBL/GenBank/DDBJ whole genome shotgun (WGS) entry which is preliminary data.</text>
</comment>
<dbReference type="InterPro" id="IPR000504">
    <property type="entry name" value="RRM_dom"/>
</dbReference>
<dbReference type="SUPFAM" id="SSF48452">
    <property type="entry name" value="TPR-like"/>
    <property type="match status" value="1"/>
</dbReference>
<keyword evidence="3" id="KW-0677">Repeat</keyword>
<proteinExistence type="predicted"/>
<sequence>MDEEMTVDQTNSLDALSSVLTKLTENPYDVATHAEHVRVAQETGLEDQVEQALEMYTGFWAAGDYVWIPLLEKKLKDANLESPDGLLDVLALFDQAEVDYLSIPVLKKHVKFLIERYDHFVETGSKPDTDSDLFSTEWTRHAIADVVAKGIGHLTESQELWNAQQEWEQEVLQQASAEEKAALVPQLEELYLTRLKQPHDNYESTFQAYSSFTTNYKPPDVYEKLLVQASKTRANSVKSWNRREPMELGLKQAGYSLEGYNYYITSELKLKKPELFILATLFERAIAEADKRRWKGESGAEESLRAFWIKYLDVLRQNDEDDEQLAKIFRRATRSVPGCGDFWARYLRFLERTQDIPSSIENAFTSALAFPPILKDVEALVQVTLSRASYEKRRFDNEGGDDVLETLFQLLIEGITRVRQASPAGDPRLRLEKFFSALCHEQEALQEQVIQLWQSAAKHYKTSYLAWSEYADALVKHQQYDAARATYKDVAFKNIDWPEALWEAWLSFEHLHGSVEEVEECLDRIERARNQVNARLAKEAEKAAYAAMQLEAKQQASALISETIAGSTNQAPEAAPSMSMDVDFRAGSPSGNLKRKAEDETEVSVLDNKKARTEDPKPVQLKRDRENSTVFVADLPTDTKEEDLSTLFKDCGPLREVKITKLPNFLVATVEFMDKESVPAALTKDKKRVHGQEVTVHLAWKSTLYVTNFPEKADDTFIRELFGKYGVIFDVRWPSKKFKSTRRFCYVQFTSPHSAEAARELHGTEVGAGHPMSVLISDPGRRKDRTDSDANDRELYVAGLAKSVTKDDLMKIFTTYGSVKDIRLALDDQRKTKGFAFVEFEQAADAVSALAANNFELKKRRMAVTIADSRRSKPGTQIADAEVKNRSVRIKNLPAGTQEGLLQQVLEKRAHIKRVEVFTDSNEATVELENPAEAGKLLLHPDPLIFNGSTLQLSEESAPTVAPAAAQLFVPRAAASRPRAGLGSKRGRGGTAISASAPSFTSTSSSRSSGAAASSKGQDDFRKMLGGA</sequence>
<dbReference type="InterPro" id="IPR012677">
    <property type="entry name" value="Nucleotide-bd_a/b_plait_sf"/>
</dbReference>
<feature type="domain" description="RRM" evidence="12">
    <location>
        <begin position="702"/>
        <end position="779"/>
    </location>
</feature>
<evidence type="ECO:0000256" key="6">
    <source>
        <dbReference type="ARBA" id="ARBA00023242"/>
    </source>
</evidence>
<dbReference type="Pfam" id="PF00076">
    <property type="entry name" value="RRM_1"/>
    <property type="match status" value="3"/>
</dbReference>
<feature type="region of interest" description="Disordered" evidence="11">
    <location>
        <begin position="569"/>
        <end position="605"/>
    </location>
</feature>
<evidence type="ECO:0000256" key="5">
    <source>
        <dbReference type="ARBA" id="ARBA00023187"/>
    </source>
</evidence>
<evidence type="ECO:0000313" key="14">
    <source>
        <dbReference type="Proteomes" id="UP001385951"/>
    </source>
</evidence>
<feature type="compositionally biased region" description="Basic and acidic residues" evidence="11">
    <location>
        <begin position="1017"/>
        <end position="1028"/>
    </location>
</feature>
<dbReference type="Gene3D" id="3.30.70.330">
    <property type="match status" value="4"/>
</dbReference>
<evidence type="ECO:0000313" key="13">
    <source>
        <dbReference type="EMBL" id="KAK7690329.1"/>
    </source>
</evidence>
<dbReference type="SMART" id="SM00386">
    <property type="entry name" value="HAT"/>
    <property type="match status" value="2"/>
</dbReference>
<gene>
    <name evidence="13" type="ORF">QCA50_006986</name>
</gene>
<comment type="subcellular location">
    <subcellularLocation>
        <location evidence="1">Nucleus</location>
    </subcellularLocation>
</comment>
<comment type="function">
    <text evidence="7">Functions as a recycling factor of the spliceosome, a machinery that forms on each precursor-messenger RNA (pre-mRNA) and catalyzes the removal of introns. Chaperones the re-annealing of U4 and U6 snRNAs (small nuclear RNAs) released from previous rounds of splicing, an initial step in reforming the U4/U6-U5 tri-snRNP (small nuclear ribonucleoprotein) that can reassemble into another spliceosome complex; this step involves binding U6 and facilitating the unwinding of the U6 internal stem loop, followed by base-pairing of U6 to U4.</text>
</comment>
<dbReference type="CDD" id="cd12296">
    <property type="entry name" value="RRM1_Prp24"/>
    <property type="match status" value="1"/>
</dbReference>
<organism evidence="13 14">
    <name type="scientific">Cerrena zonata</name>
    <dbReference type="NCBI Taxonomy" id="2478898"/>
    <lineage>
        <taxon>Eukaryota</taxon>
        <taxon>Fungi</taxon>
        <taxon>Dikarya</taxon>
        <taxon>Basidiomycota</taxon>
        <taxon>Agaricomycotina</taxon>
        <taxon>Agaricomycetes</taxon>
        <taxon>Polyporales</taxon>
        <taxon>Cerrenaceae</taxon>
        <taxon>Cerrena</taxon>
    </lineage>
</organism>
<keyword evidence="14" id="KW-1185">Reference proteome</keyword>
<dbReference type="Gene3D" id="1.25.40.10">
    <property type="entry name" value="Tetratricopeptide repeat domain"/>
    <property type="match status" value="2"/>
</dbReference>
<evidence type="ECO:0000259" key="12">
    <source>
        <dbReference type="PROSITE" id="PS50102"/>
    </source>
</evidence>
<dbReference type="PANTHER" id="PTHR24012">
    <property type="entry name" value="RNA BINDING PROTEIN"/>
    <property type="match status" value="1"/>
</dbReference>
<evidence type="ECO:0000256" key="8">
    <source>
        <dbReference type="ARBA" id="ARBA00093627"/>
    </source>
</evidence>
<dbReference type="Proteomes" id="UP001385951">
    <property type="component" value="Unassembled WGS sequence"/>
</dbReference>
<dbReference type="CDD" id="cd00590">
    <property type="entry name" value="RRM_SF"/>
    <property type="match status" value="1"/>
</dbReference>
<feature type="compositionally biased region" description="Low complexity" evidence="11">
    <location>
        <begin position="991"/>
        <end position="1015"/>
    </location>
</feature>
<evidence type="ECO:0000256" key="7">
    <source>
        <dbReference type="ARBA" id="ARBA00093374"/>
    </source>
</evidence>
<dbReference type="GO" id="GO:0006397">
    <property type="term" value="P:mRNA processing"/>
    <property type="evidence" value="ECO:0007669"/>
    <property type="project" value="UniProtKB-KW"/>
</dbReference>
<keyword evidence="4 9" id="KW-0694">RNA-binding</keyword>
<dbReference type="InterPro" id="IPR003107">
    <property type="entry name" value="HAT"/>
</dbReference>
<dbReference type="PROSITE" id="PS50102">
    <property type="entry name" value="RRM"/>
    <property type="match status" value="4"/>
</dbReference>
<dbReference type="CDD" id="cd12297">
    <property type="entry name" value="RRM2_Prp24"/>
    <property type="match status" value="1"/>
</dbReference>
<name>A0AAW0GF75_9APHY</name>
<feature type="coiled-coil region" evidence="10">
    <location>
        <begin position="511"/>
        <end position="553"/>
    </location>
</feature>
<dbReference type="FunFam" id="3.30.70.330:FF:000365">
    <property type="entry name" value="U4/U6 snRNA-associated-splicing factor PRP24"/>
    <property type="match status" value="1"/>
</dbReference>
<evidence type="ECO:0000256" key="11">
    <source>
        <dbReference type="SAM" id="MobiDB-lite"/>
    </source>
</evidence>
<dbReference type="InterPro" id="IPR035979">
    <property type="entry name" value="RBD_domain_sf"/>
</dbReference>
<reference evidence="13 14" key="1">
    <citation type="submission" date="2022-09" db="EMBL/GenBank/DDBJ databases">
        <authorList>
            <person name="Palmer J.M."/>
        </authorList>
    </citation>
    <scope>NUCLEOTIDE SEQUENCE [LARGE SCALE GENOMIC DNA]</scope>
    <source>
        <strain evidence="13 14">DSM 7382</strain>
    </source>
</reference>
<dbReference type="GO" id="GO:0005688">
    <property type="term" value="C:U6 snRNP"/>
    <property type="evidence" value="ECO:0007669"/>
    <property type="project" value="UniProtKB-ARBA"/>
</dbReference>
<evidence type="ECO:0000256" key="1">
    <source>
        <dbReference type="ARBA" id="ARBA00004123"/>
    </source>
</evidence>
<accession>A0AAW0GF75</accession>
<feature type="domain" description="RRM" evidence="12">
    <location>
        <begin position="628"/>
        <end position="701"/>
    </location>
</feature>
<evidence type="ECO:0000256" key="9">
    <source>
        <dbReference type="PROSITE-ProRule" id="PRU00176"/>
    </source>
</evidence>
<dbReference type="SUPFAM" id="SSF54928">
    <property type="entry name" value="RNA-binding domain, RBD"/>
    <property type="match status" value="3"/>
</dbReference>
<keyword evidence="6" id="KW-0539">Nucleus</keyword>
<dbReference type="AlphaFoldDB" id="A0AAW0GF75"/>
<evidence type="ECO:0000256" key="4">
    <source>
        <dbReference type="ARBA" id="ARBA00022884"/>
    </source>
</evidence>
<evidence type="ECO:0000256" key="10">
    <source>
        <dbReference type="SAM" id="Coils"/>
    </source>
</evidence>
<feature type="region of interest" description="Disordered" evidence="11">
    <location>
        <begin position="975"/>
        <end position="1028"/>
    </location>
</feature>
<dbReference type="InterPro" id="IPR034397">
    <property type="entry name" value="Prp24_RRM1"/>
</dbReference>
<dbReference type="InterPro" id="IPR011990">
    <property type="entry name" value="TPR-like_helical_dom_sf"/>
</dbReference>
<dbReference type="InterPro" id="IPR034398">
    <property type="entry name" value="Prp24_RRM2"/>
</dbReference>
<dbReference type="GO" id="GO:0003723">
    <property type="term" value="F:RNA binding"/>
    <property type="evidence" value="ECO:0007669"/>
    <property type="project" value="UniProtKB-UniRule"/>
</dbReference>
<keyword evidence="2" id="KW-0507">mRNA processing</keyword>
<dbReference type="SMART" id="SM00360">
    <property type="entry name" value="RRM"/>
    <property type="match status" value="4"/>
</dbReference>
<evidence type="ECO:0000256" key="3">
    <source>
        <dbReference type="ARBA" id="ARBA00022737"/>
    </source>
</evidence>
<evidence type="ECO:0000256" key="2">
    <source>
        <dbReference type="ARBA" id="ARBA00022664"/>
    </source>
</evidence>
<keyword evidence="5" id="KW-0508">mRNA splicing</keyword>
<dbReference type="GO" id="GO:0008380">
    <property type="term" value="P:RNA splicing"/>
    <property type="evidence" value="ECO:0007669"/>
    <property type="project" value="UniProtKB-KW"/>
</dbReference>
<protein>
    <recommendedName>
        <fullName evidence="8">U4/U6 snRNA-associated-splicing factor PRP24</fullName>
    </recommendedName>
</protein>
<dbReference type="EMBL" id="JASBNA010000007">
    <property type="protein sequence ID" value="KAK7690329.1"/>
    <property type="molecule type" value="Genomic_DNA"/>
</dbReference>
<keyword evidence="10" id="KW-0175">Coiled coil</keyword>
<feature type="domain" description="RRM" evidence="12">
    <location>
        <begin position="793"/>
        <end position="869"/>
    </location>
</feature>
<feature type="domain" description="RRM" evidence="12">
    <location>
        <begin position="886"/>
        <end position="958"/>
    </location>
</feature>